<keyword evidence="3" id="KW-1185">Reference proteome</keyword>
<name>A0A2W1JB81_9CYAN</name>
<comment type="caution">
    <text evidence="2">The sequence shown here is derived from an EMBL/GenBank/DDBJ whole genome shotgun (WGS) entry which is preliminary data.</text>
</comment>
<evidence type="ECO:0000313" key="3">
    <source>
        <dbReference type="Proteomes" id="UP000248857"/>
    </source>
</evidence>
<dbReference type="InterPro" id="IPR037257">
    <property type="entry name" value="T2SS_E_N_sf"/>
</dbReference>
<proteinExistence type="predicted"/>
<feature type="region of interest" description="Disordered" evidence="1">
    <location>
        <begin position="139"/>
        <end position="200"/>
    </location>
</feature>
<dbReference type="OrthoDB" id="464023at2"/>
<dbReference type="RefSeq" id="WP_110988129.1">
    <property type="nucleotide sequence ID" value="NZ_CAWNWM010000018.1"/>
</dbReference>
<gene>
    <name evidence="2" type="ORF">C1752_06622</name>
</gene>
<dbReference type="AlphaFoldDB" id="A0A2W1JB81"/>
<dbReference type="EMBL" id="PQWO01000018">
    <property type="protein sequence ID" value="PZD71343.1"/>
    <property type="molecule type" value="Genomic_DNA"/>
</dbReference>
<accession>A0A2W1JB81</accession>
<reference evidence="2 3" key="1">
    <citation type="journal article" date="2018" name="Sci. Rep.">
        <title>A novel species of the marine cyanobacterium Acaryochloris with a unique pigment content and lifestyle.</title>
        <authorList>
            <person name="Partensky F."/>
            <person name="Six C."/>
            <person name="Ratin M."/>
            <person name="Garczarek L."/>
            <person name="Vaulot D."/>
            <person name="Probert I."/>
            <person name="Calteau A."/>
            <person name="Gourvil P."/>
            <person name="Marie D."/>
            <person name="Grebert T."/>
            <person name="Bouchier C."/>
            <person name="Le Panse S."/>
            <person name="Gachenot M."/>
            <person name="Rodriguez F."/>
            <person name="Garrido J.L."/>
        </authorList>
    </citation>
    <scope>NUCLEOTIDE SEQUENCE [LARGE SCALE GENOMIC DNA]</scope>
    <source>
        <strain evidence="2 3">RCC1774</strain>
    </source>
</reference>
<organism evidence="2 3">
    <name type="scientific">Acaryochloris thomasi RCC1774</name>
    <dbReference type="NCBI Taxonomy" id="1764569"/>
    <lineage>
        <taxon>Bacteria</taxon>
        <taxon>Bacillati</taxon>
        <taxon>Cyanobacteriota</taxon>
        <taxon>Cyanophyceae</taxon>
        <taxon>Acaryochloridales</taxon>
        <taxon>Acaryochloridaceae</taxon>
        <taxon>Acaryochloris</taxon>
        <taxon>Acaryochloris thomasi</taxon>
    </lineage>
</organism>
<dbReference type="Proteomes" id="UP000248857">
    <property type="component" value="Unassembled WGS sequence"/>
</dbReference>
<protein>
    <submittedName>
        <fullName evidence="2">Uncharacterized protein</fullName>
    </submittedName>
</protein>
<sequence>MSKSATLVPRLLLHQRLGELLHKAHLISQSQIEVALHDQQQHMELRFGEILALRGWLKQETADFFAEQWQVLIKESSKDALGSYLQQARLLDEAQVASILKEQQQSGYRFGSLAVLHGWLKQQTLDFFLESLYPGKESEQPFIRRPRSQSQRKQVKRGKQKQALEQNGQPAPLFIHVADSADQSSQEKAAPKDSTIPWIN</sequence>
<evidence type="ECO:0000256" key="1">
    <source>
        <dbReference type="SAM" id="MobiDB-lite"/>
    </source>
</evidence>
<dbReference type="SUPFAM" id="SSF160246">
    <property type="entry name" value="EspE N-terminal domain-like"/>
    <property type="match status" value="2"/>
</dbReference>
<evidence type="ECO:0000313" key="2">
    <source>
        <dbReference type="EMBL" id="PZD71343.1"/>
    </source>
</evidence>